<dbReference type="Proteomes" id="UP000039046">
    <property type="component" value="Unassembled WGS sequence"/>
</dbReference>
<accession>A0A0A1SVU3</accession>
<sequence>MPYRILAKKQNGWSDDAPDGAPAQSSITSPIRNSLRLSVTELATCHFLSNFVLLPRFHGVRGYLEFVLPLLVLNGSSPPKLPHFKYAFEACAMACFHFRVQRGRTCSLIARGHYVKAISATATALQDPELSNQDSTLAAILLLGYFENFVGEKAGIAAWSSHIDGAIQLVKARGSALMQTPIGRDLFLTVRTQMLSKVFIAASDPPMDINWWDTALGSGDHFTAQAQQLHIRGAQLRLEVIRRLDSQSHSKSNVEAISALVRHLRQLDQDFVSWAKSLPPQLFRPRTVAWIDSARHDRHVNNEGFTGRVDFYVDIMIAALWNMYRCSRILLWAVIVRLTAWGCKSLDYRTTPEYATAATTCVDMISDIIASIPYHLGWNPSNGRATSFPQHKLSSFACGDEQAAKCLGGYLATWPLTCILAQDYTTDSQRAWVKGRLHYISNDLGVRYADGMVNMKLRMPSMLIQRDATTAAYKSFDNILSGKAAPLVCPPLSTNITKSPLTAADQN</sequence>
<protein>
    <recommendedName>
        <fullName evidence="4">Transcription factor domain-containing protein</fullName>
    </recommendedName>
</protein>
<dbReference type="AlphaFoldDB" id="A0A0A1SVU3"/>
<dbReference type="STRING" id="1531966.A0A0A1SVU3"/>
<proteinExistence type="predicted"/>
<keyword evidence="1" id="KW-0539">Nucleus</keyword>
<evidence type="ECO:0008006" key="4">
    <source>
        <dbReference type="Google" id="ProtNLM"/>
    </source>
</evidence>
<dbReference type="PANTHER" id="PTHR38791">
    <property type="entry name" value="ZN(II)2CYS6 TRANSCRIPTION FACTOR (EUROFUNG)-RELATED-RELATED"/>
    <property type="match status" value="1"/>
</dbReference>
<reference evidence="2 3" key="1">
    <citation type="journal article" date="2015" name="Genome Announc.">
        <title>Draft Genome Sequence and Gene Annotation of the Entomopathogenic Fungus Verticillium hemipterigenum.</title>
        <authorList>
            <person name="Horn F."/>
            <person name="Habel A."/>
            <person name="Scharf D.H."/>
            <person name="Dworschak J."/>
            <person name="Brakhage A.A."/>
            <person name="Guthke R."/>
            <person name="Hertweck C."/>
            <person name="Linde J."/>
        </authorList>
    </citation>
    <scope>NUCLEOTIDE SEQUENCE [LARGE SCALE GENOMIC DNA]</scope>
</reference>
<evidence type="ECO:0000313" key="2">
    <source>
        <dbReference type="EMBL" id="CEJ82406.1"/>
    </source>
</evidence>
<organism evidence="2 3">
    <name type="scientific">[Torrubiella] hemipterigena</name>
    <dbReference type="NCBI Taxonomy" id="1531966"/>
    <lineage>
        <taxon>Eukaryota</taxon>
        <taxon>Fungi</taxon>
        <taxon>Dikarya</taxon>
        <taxon>Ascomycota</taxon>
        <taxon>Pezizomycotina</taxon>
        <taxon>Sordariomycetes</taxon>
        <taxon>Hypocreomycetidae</taxon>
        <taxon>Hypocreales</taxon>
        <taxon>Clavicipitaceae</taxon>
        <taxon>Clavicipitaceae incertae sedis</taxon>
        <taxon>'Torrubiella' clade</taxon>
    </lineage>
</organism>
<gene>
    <name evidence="2" type="ORF">VHEMI02472</name>
</gene>
<dbReference type="PANTHER" id="PTHR38791:SF13">
    <property type="entry name" value="ZN(2)-C6 FUNGAL-TYPE DOMAIN-CONTAINING PROTEIN"/>
    <property type="match status" value="1"/>
</dbReference>
<keyword evidence="3" id="KW-1185">Reference proteome</keyword>
<dbReference type="OrthoDB" id="4314040at2759"/>
<dbReference type="EMBL" id="CDHN01000001">
    <property type="protein sequence ID" value="CEJ82406.1"/>
    <property type="molecule type" value="Genomic_DNA"/>
</dbReference>
<evidence type="ECO:0000256" key="1">
    <source>
        <dbReference type="ARBA" id="ARBA00023242"/>
    </source>
</evidence>
<dbReference type="HOGENOM" id="CLU_013866_4_1_1"/>
<dbReference type="InterPro" id="IPR021858">
    <property type="entry name" value="Fun_TF"/>
</dbReference>
<name>A0A0A1SVU3_9HYPO</name>
<dbReference type="InterPro" id="IPR053175">
    <property type="entry name" value="DHMBA_Reg_Transcription_Factor"/>
</dbReference>
<dbReference type="Pfam" id="PF11951">
    <property type="entry name" value="Fungal_trans_2"/>
    <property type="match status" value="1"/>
</dbReference>
<evidence type="ECO:0000313" key="3">
    <source>
        <dbReference type="Proteomes" id="UP000039046"/>
    </source>
</evidence>